<keyword evidence="3" id="KW-1185">Reference proteome</keyword>
<dbReference type="PANTHER" id="PTHR30007:SF0">
    <property type="entry name" value="TRANSPOSASE"/>
    <property type="match status" value="1"/>
</dbReference>
<accession>A0A7X8TS53</accession>
<dbReference type="GO" id="GO:0006313">
    <property type="term" value="P:DNA transposition"/>
    <property type="evidence" value="ECO:0007669"/>
    <property type="project" value="InterPro"/>
</dbReference>
<evidence type="ECO:0000313" key="2">
    <source>
        <dbReference type="EMBL" id="NLS13962.1"/>
    </source>
</evidence>
<dbReference type="GO" id="GO:0004803">
    <property type="term" value="F:transposase activity"/>
    <property type="evidence" value="ECO:0007669"/>
    <property type="project" value="InterPro"/>
</dbReference>
<dbReference type="EMBL" id="JABAIK010000014">
    <property type="protein sequence ID" value="NLS13962.1"/>
    <property type="molecule type" value="Genomic_DNA"/>
</dbReference>
<sequence length="124" mass="14554">MVIVITEANVHDIKLALDTVDNCQTGIKNLPLNLCLDKGYDSQGLRISLMDRHFIPHVRSRGEEKIELENSVEKKARRWVVERSHSWLNRHRRILVRWEKKIENYEAMLHLACSLIVWNKNLSG</sequence>
<dbReference type="InterPro" id="IPR002559">
    <property type="entry name" value="Transposase_11"/>
</dbReference>
<reference evidence="2 3" key="1">
    <citation type="submission" date="2020-04" db="EMBL/GenBank/DDBJ databases">
        <title>Vibrio sp. SM6, a novel species isolated from seawater.</title>
        <authorList>
            <person name="Wang X."/>
        </authorList>
    </citation>
    <scope>NUCLEOTIDE SEQUENCE [LARGE SCALE GENOMIC DNA]</scope>
    <source>
        <strain evidence="2 3">SM6</strain>
    </source>
</reference>
<dbReference type="GO" id="GO:0003677">
    <property type="term" value="F:DNA binding"/>
    <property type="evidence" value="ECO:0007669"/>
    <property type="project" value="InterPro"/>
</dbReference>
<evidence type="ECO:0000259" key="1">
    <source>
        <dbReference type="Pfam" id="PF01609"/>
    </source>
</evidence>
<organism evidence="2 3">
    <name type="scientific">Vibrio agarilyticus</name>
    <dbReference type="NCBI Taxonomy" id="2726741"/>
    <lineage>
        <taxon>Bacteria</taxon>
        <taxon>Pseudomonadati</taxon>
        <taxon>Pseudomonadota</taxon>
        <taxon>Gammaproteobacteria</taxon>
        <taxon>Vibrionales</taxon>
        <taxon>Vibrionaceae</taxon>
        <taxon>Vibrio</taxon>
    </lineage>
</organism>
<gene>
    <name evidence="2" type="ORF">HGP28_13800</name>
</gene>
<name>A0A7X8TS53_9VIBR</name>
<feature type="domain" description="Transposase IS4-like" evidence="1">
    <location>
        <begin position="3"/>
        <end position="115"/>
    </location>
</feature>
<proteinExistence type="predicted"/>
<dbReference type="Pfam" id="PF01609">
    <property type="entry name" value="DDE_Tnp_1"/>
    <property type="match status" value="1"/>
</dbReference>
<dbReference type="PANTHER" id="PTHR30007">
    <property type="entry name" value="PHP DOMAIN PROTEIN"/>
    <property type="match status" value="1"/>
</dbReference>
<comment type="caution">
    <text evidence="2">The sequence shown here is derived from an EMBL/GenBank/DDBJ whole genome shotgun (WGS) entry which is preliminary data.</text>
</comment>
<dbReference type="Proteomes" id="UP000535589">
    <property type="component" value="Unassembled WGS sequence"/>
</dbReference>
<dbReference type="AlphaFoldDB" id="A0A7X8TS53"/>
<protein>
    <submittedName>
        <fullName evidence="2">IS5 family transposase</fullName>
    </submittedName>
</protein>
<evidence type="ECO:0000313" key="3">
    <source>
        <dbReference type="Proteomes" id="UP000535589"/>
    </source>
</evidence>
<dbReference type="NCBIfam" id="NF033580">
    <property type="entry name" value="transpos_IS5_3"/>
    <property type="match status" value="1"/>
</dbReference>